<dbReference type="InterPro" id="IPR000709">
    <property type="entry name" value="Leu_Ile_Val-bd"/>
</dbReference>
<dbReference type="EMBL" id="FBWC01000019">
    <property type="protein sequence ID" value="CUX43563.1"/>
    <property type="molecule type" value="Genomic_DNA"/>
</dbReference>
<dbReference type="InterPro" id="IPR006311">
    <property type="entry name" value="TAT_signal"/>
</dbReference>
<evidence type="ECO:0000313" key="2">
    <source>
        <dbReference type="EMBL" id="CUX43563.1"/>
    </source>
</evidence>
<evidence type="ECO:0000256" key="1">
    <source>
        <dbReference type="SAM" id="SignalP"/>
    </source>
</evidence>
<dbReference type="SUPFAM" id="SSF53822">
    <property type="entry name" value="Periplasmic binding protein-like I"/>
    <property type="match status" value="1"/>
</dbReference>
<dbReference type="Gene3D" id="3.40.50.2300">
    <property type="match status" value="2"/>
</dbReference>
<accession>A0A1S7QX53</accession>
<evidence type="ECO:0000313" key="3">
    <source>
        <dbReference type="Proteomes" id="UP000191897"/>
    </source>
</evidence>
<dbReference type="Proteomes" id="UP000191897">
    <property type="component" value="Unassembled WGS sequence"/>
</dbReference>
<dbReference type="AlphaFoldDB" id="A0A1S7QX53"/>
<dbReference type="Pfam" id="PF13433">
    <property type="entry name" value="Peripla_BP_5"/>
    <property type="match status" value="1"/>
</dbReference>
<name>A0A1S7QX53_AGRTU</name>
<dbReference type="GO" id="GO:0033218">
    <property type="term" value="F:amide binding"/>
    <property type="evidence" value="ECO:0007669"/>
    <property type="project" value="InterPro"/>
</dbReference>
<protein>
    <submittedName>
        <fullName evidence="2">ABC transporter, substrate binding protein</fullName>
    </submittedName>
</protein>
<reference evidence="2 3" key="1">
    <citation type="submission" date="2016-01" db="EMBL/GenBank/DDBJ databases">
        <authorList>
            <person name="Oliw E.H."/>
        </authorList>
    </citation>
    <scope>NUCLEOTIDE SEQUENCE [LARGE SCALE GENOMIC DNA]</scope>
    <source>
        <strain evidence="2 3">Kerr 14</strain>
    </source>
</reference>
<dbReference type="CDD" id="cd06357">
    <property type="entry name" value="PBP1_AmiC"/>
    <property type="match status" value="1"/>
</dbReference>
<proteinExistence type="predicted"/>
<dbReference type="PANTHER" id="PTHR47628">
    <property type="match status" value="1"/>
</dbReference>
<dbReference type="InterPro" id="IPR039570">
    <property type="entry name" value="AmiC_PBP1"/>
</dbReference>
<keyword evidence="1" id="KW-0732">Signal</keyword>
<dbReference type="InterPro" id="IPR028082">
    <property type="entry name" value="Peripla_BP_I"/>
</dbReference>
<dbReference type="PROSITE" id="PS51318">
    <property type="entry name" value="TAT"/>
    <property type="match status" value="1"/>
</dbReference>
<dbReference type="PRINTS" id="PR00337">
    <property type="entry name" value="LEUILEVALBP"/>
</dbReference>
<gene>
    <name evidence="2" type="ORF">AGR4C_Lc10017</name>
</gene>
<dbReference type="PANTHER" id="PTHR47628:SF1">
    <property type="entry name" value="ALIPHATIC AMIDASE EXPRESSION-REGULATING PROTEIN"/>
    <property type="match status" value="1"/>
</dbReference>
<feature type="signal peptide" evidence="1">
    <location>
        <begin position="1"/>
        <end position="43"/>
    </location>
</feature>
<sequence length="429" mass="46671">MPLRAPIKKRGTKMVFNRREFLKTAATASAALALPALGGRAFAADAIKVGALYSQTGGLSVAEKLLANGVMMAVAEINAAGGVLGRQVEVVVEDGASDPKTFSEKASKLILKDKISTVFGCHTSASRKAVLPIFERRGAMLFYQTHYEGFECSRNVVYSGAVPNQQLSNYIPWIVEKLGKKKFFIVGSNYVYPREMAKVSKKLIEAAGAEWVADEYLELGHSEWAVMVSKIKESGADVVLSNVVGDSIIAFYREFKNQGLSQETIPICATVTSEIEIAAMGAEYAAGSYTSFPYFMSIETPANKSFIERFRTFVNDPKAVTYHSLEAAYFQVFLWKQAVEKSGDLSADAIRAGIRGQTYNAPGGKVTTDPDNLHCWLTPRIGQWQPDGQSKVVNAYPAPIKPLPYSAYGETESNLFCTGNGLDATKLKG</sequence>
<organism evidence="2 3">
    <name type="scientific">Agrobacterium tumefaciens str. Kerr 14</name>
    <dbReference type="NCBI Taxonomy" id="1183424"/>
    <lineage>
        <taxon>Bacteria</taxon>
        <taxon>Pseudomonadati</taxon>
        <taxon>Pseudomonadota</taxon>
        <taxon>Alphaproteobacteria</taxon>
        <taxon>Hyphomicrobiales</taxon>
        <taxon>Rhizobiaceae</taxon>
        <taxon>Rhizobium/Agrobacterium group</taxon>
        <taxon>Agrobacterium</taxon>
        <taxon>Agrobacterium tumefaciens complex</taxon>
    </lineage>
</organism>
<dbReference type="GO" id="GO:0006865">
    <property type="term" value="P:amino acid transport"/>
    <property type="evidence" value="ECO:0007669"/>
    <property type="project" value="InterPro"/>
</dbReference>
<feature type="chain" id="PRO_5013227134" evidence="1">
    <location>
        <begin position="44"/>
        <end position="429"/>
    </location>
</feature>